<dbReference type="CDD" id="cd06261">
    <property type="entry name" value="TM_PBP2"/>
    <property type="match status" value="1"/>
</dbReference>
<name>A0A238Y6F3_HALVU</name>
<dbReference type="PROSITE" id="PS50928">
    <property type="entry name" value="ABC_TM1"/>
    <property type="match status" value="1"/>
</dbReference>
<organism evidence="10 11">
    <name type="scientific">Halorubrum vacuolatum</name>
    <name type="common">Natronobacterium vacuolatum</name>
    <dbReference type="NCBI Taxonomy" id="63740"/>
    <lineage>
        <taxon>Archaea</taxon>
        <taxon>Methanobacteriati</taxon>
        <taxon>Methanobacteriota</taxon>
        <taxon>Stenosarchaea group</taxon>
        <taxon>Halobacteria</taxon>
        <taxon>Halobacteriales</taxon>
        <taxon>Haloferacaceae</taxon>
        <taxon>Halorubrum</taxon>
    </lineage>
</organism>
<evidence type="ECO:0000313" key="10">
    <source>
        <dbReference type="EMBL" id="SNR66795.1"/>
    </source>
</evidence>
<dbReference type="Proteomes" id="UP000198397">
    <property type="component" value="Unassembled WGS sequence"/>
</dbReference>
<dbReference type="PANTHER" id="PTHR42929">
    <property type="entry name" value="INNER MEMBRANE ABC TRANSPORTER PERMEASE PROTEIN YDCU-RELATED-RELATED"/>
    <property type="match status" value="1"/>
</dbReference>
<keyword evidence="6 8" id="KW-1133">Transmembrane helix</keyword>
<gene>
    <name evidence="10" type="ORF">SAMN06264855_13210</name>
</gene>
<dbReference type="InterPro" id="IPR035906">
    <property type="entry name" value="MetI-like_sf"/>
</dbReference>
<reference evidence="10 11" key="1">
    <citation type="submission" date="2017-06" db="EMBL/GenBank/DDBJ databases">
        <authorList>
            <person name="Kim H.J."/>
            <person name="Triplett B.A."/>
        </authorList>
    </citation>
    <scope>NUCLEOTIDE SEQUENCE [LARGE SCALE GENOMIC DNA]</scope>
    <source>
        <strain evidence="10 11">DSM 8800</strain>
    </source>
</reference>
<keyword evidence="11" id="KW-1185">Reference proteome</keyword>
<dbReference type="SUPFAM" id="SSF161098">
    <property type="entry name" value="MetI-like"/>
    <property type="match status" value="1"/>
</dbReference>
<comment type="subcellular location">
    <subcellularLocation>
        <location evidence="1 8">Cell membrane</location>
        <topology evidence="1 8">Multi-pass membrane protein</topology>
    </subcellularLocation>
</comment>
<evidence type="ECO:0000256" key="1">
    <source>
        <dbReference type="ARBA" id="ARBA00004651"/>
    </source>
</evidence>
<proteinExistence type="inferred from homology"/>
<dbReference type="AlphaFoldDB" id="A0A238Y6F3"/>
<evidence type="ECO:0000256" key="7">
    <source>
        <dbReference type="ARBA" id="ARBA00023136"/>
    </source>
</evidence>
<evidence type="ECO:0000256" key="5">
    <source>
        <dbReference type="ARBA" id="ARBA00022692"/>
    </source>
</evidence>
<protein>
    <submittedName>
        <fullName evidence="10">Putative spermidine/putrescine transport system permease protein/spermidine/putrescine transport system permease protein</fullName>
    </submittedName>
</protein>
<dbReference type="Pfam" id="PF00528">
    <property type="entry name" value="BPD_transp_1"/>
    <property type="match status" value="1"/>
</dbReference>
<accession>A0A238Y6F3</accession>
<feature type="transmembrane region" description="Helical" evidence="8">
    <location>
        <begin position="272"/>
        <end position="294"/>
    </location>
</feature>
<evidence type="ECO:0000256" key="6">
    <source>
        <dbReference type="ARBA" id="ARBA00022989"/>
    </source>
</evidence>
<evidence type="ECO:0000259" key="9">
    <source>
        <dbReference type="PROSITE" id="PS50928"/>
    </source>
</evidence>
<keyword evidence="7 8" id="KW-0472">Membrane</keyword>
<dbReference type="PANTHER" id="PTHR42929:SF1">
    <property type="entry name" value="INNER MEMBRANE ABC TRANSPORTER PERMEASE PROTEIN YDCU-RELATED"/>
    <property type="match status" value="1"/>
</dbReference>
<sequence length="305" mass="33859">MSMLGAITSKTDGAYNRVKGIFASVSNDKSWILHVGVPTVYLILFLIIPVSYAMAISLFEYDPITLIEWTFTTEFYERLLLEEFYRGVLWYTVQLAFLVSICCVIFGYPIGYYIAKTTPLRRQLALFAVFLPLMVGVVARVYGWIALFAGNGIVNTYLERTLGLQFNLLNNTFSVTVGLFSLFLPLVVLPVYSAVDDMPDSLVPAARNLGANRLQAFLKVELPLSLPGVISGTIFVFVLTMNSVVTPKLLGGRTDLTLGVIMYDNAVMALNWPFASAAGTVLTITTLILIYLYFRFIKGRMGANQ</sequence>
<dbReference type="InterPro" id="IPR000515">
    <property type="entry name" value="MetI-like"/>
</dbReference>
<feature type="transmembrane region" description="Helical" evidence="8">
    <location>
        <begin position="126"/>
        <end position="153"/>
    </location>
</feature>
<dbReference type="Gene3D" id="1.10.3720.10">
    <property type="entry name" value="MetI-like"/>
    <property type="match status" value="1"/>
</dbReference>
<evidence type="ECO:0000256" key="2">
    <source>
        <dbReference type="ARBA" id="ARBA00007069"/>
    </source>
</evidence>
<feature type="transmembrane region" description="Helical" evidence="8">
    <location>
        <begin position="216"/>
        <end position="239"/>
    </location>
</feature>
<feature type="transmembrane region" description="Helical" evidence="8">
    <location>
        <begin position="173"/>
        <end position="195"/>
    </location>
</feature>
<keyword evidence="4" id="KW-1003">Cell membrane</keyword>
<keyword evidence="3 8" id="KW-0813">Transport</keyword>
<dbReference type="GO" id="GO:0005886">
    <property type="term" value="C:plasma membrane"/>
    <property type="evidence" value="ECO:0007669"/>
    <property type="project" value="UniProtKB-SubCell"/>
</dbReference>
<evidence type="ECO:0000313" key="11">
    <source>
        <dbReference type="Proteomes" id="UP000198397"/>
    </source>
</evidence>
<keyword evidence="5 8" id="KW-0812">Transmembrane</keyword>
<dbReference type="EMBL" id="FZNQ01000032">
    <property type="protein sequence ID" value="SNR66795.1"/>
    <property type="molecule type" value="Genomic_DNA"/>
</dbReference>
<feature type="domain" description="ABC transmembrane type-1" evidence="9">
    <location>
        <begin position="89"/>
        <end position="293"/>
    </location>
</feature>
<feature type="transmembrane region" description="Helical" evidence="8">
    <location>
        <begin position="88"/>
        <end position="114"/>
    </location>
</feature>
<feature type="transmembrane region" description="Helical" evidence="8">
    <location>
        <begin position="39"/>
        <end position="59"/>
    </location>
</feature>
<dbReference type="GO" id="GO:0055085">
    <property type="term" value="P:transmembrane transport"/>
    <property type="evidence" value="ECO:0007669"/>
    <property type="project" value="InterPro"/>
</dbReference>
<evidence type="ECO:0000256" key="4">
    <source>
        <dbReference type="ARBA" id="ARBA00022475"/>
    </source>
</evidence>
<evidence type="ECO:0000256" key="8">
    <source>
        <dbReference type="RuleBase" id="RU363032"/>
    </source>
</evidence>
<evidence type="ECO:0000256" key="3">
    <source>
        <dbReference type="ARBA" id="ARBA00022448"/>
    </source>
</evidence>
<comment type="similarity">
    <text evidence="2">Belongs to the binding-protein-dependent transport system permease family. CysTW subfamily.</text>
</comment>